<dbReference type="OrthoDB" id="6197889at2"/>
<gene>
    <name evidence="2" type="ORF">BCF53_108163</name>
</gene>
<evidence type="ECO:0000313" key="3">
    <source>
        <dbReference type="Proteomes" id="UP000295793"/>
    </source>
</evidence>
<feature type="chain" id="PRO_5020566041" description="Outer membrane protein assembly factor BamC" evidence="1">
    <location>
        <begin position="20"/>
        <end position="192"/>
    </location>
</feature>
<evidence type="ECO:0000256" key="1">
    <source>
        <dbReference type="SAM" id="SignalP"/>
    </source>
</evidence>
<name>A0A4R3I4H5_9GAMM</name>
<dbReference type="AlphaFoldDB" id="A0A4R3I4H5"/>
<evidence type="ECO:0000313" key="2">
    <source>
        <dbReference type="EMBL" id="TCS40796.1"/>
    </source>
</evidence>
<dbReference type="EMBL" id="SLZR01000008">
    <property type="protein sequence ID" value="TCS40796.1"/>
    <property type="molecule type" value="Genomic_DNA"/>
</dbReference>
<sequence length="192" mass="21424">MNLKLVTSVVLCAALPLFGCSSKPISVEYDPTQTSTTDWYPIPADAPSTVEYTEFTVPQNEAFVGEANEVRERSALIVAELKDSLGNSSLRFNRTPSSTWELLDAALQELEVALDDKNRSEYRFELEKIRKPGLYNRIMGIYEEQLSLVLIPQENDTLVIVEGEGDEVPSSPVAENLLQDLFAHFKKGPADR</sequence>
<dbReference type="RefSeq" id="WP_132701762.1">
    <property type="nucleotide sequence ID" value="NZ_SLZR01000008.1"/>
</dbReference>
<keyword evidence="1" id="KW-0732">Signal</keyword>
<keyword evidence="3" id="KW-1185">Reference proteome</keyword>
<comment type="caution">
    <text evidence="2">The sequence shown here is derived from an EMBL/GenBank/DDBJ whole genome shotgun (WGS) entry which is preliminary data.</text>
</comment>
<evidence type="ECO:0008006" key="4">
    <source>
        <dbReference type="Google" id="ProtNLM"/>
    </source>
</evidence>
<dbReference type="Proteomes" id="UP000295793">
    <property type="component" value="Unassembled WGS sequence"/>
</dbReference>
<protein>
    <recommendedName>
        <fullName evidence="4">Outer membrane protein assembly factor BamC</fullName>
    </recommendedName>
</protein>
<dbReference type="InterPro" id="IPR042268">
    <property type="entry name" value="BamC_C"/>
</dbReference>
<organism evidence="2 3">
    <name type="scientific">Reinekea marinisedimentorum</name>
    <dbReference type="NCBI Taxonomy" id="230495"/>
    <lineage>
        <taxon>Bacteria</taxon>
        <taxon>Pseudomonadati</taxon>
        <taxon>Pseudomonadota</taxon>
        <taxon>Gammaproteobacteria</taxon>
        <taxon>Oceanospirillales</taxon>
        <taxon>Saccharospirillaceae</taxon>
        <taxon>Reinekea</taxon>
    </lineage>
</organism>
<accession>A0A4R3I4H5</accession>
<reference evidence="2 3" key="1">
    <citation type="submission" date="2019-03" db="EMBL/GenBank/DDBJ databases">
        <title>Genomic Encyclopedia of Archaeal and Bacterial Type Strains, Phase II (KMG-II): from individual species to whole genera.</title>
        <authorList>
            <person name="Goeker M."/>
        </authorList>
    </citation>
    <scope>NUCLEOTIDE SEQUENCE [LARGE SCALE GENOMIC DNA]</scope>
    <source>
        <strain evidence="2 3">DSM 15388</strain>
    </source>
</reference>
<dbReference type="Gene3D" id="3.30.310.170">
    <property type="entry name" value="Outer membrane protein assembly factor BamC"/>
    <property type="match status" value="1"/>
</dbReference>
<proteinExistence type="predicted"/>
<feature type="signal peptide" evidence="1">
    <location>
        <begin position="1"/>
        <end position="19"/>
    </location>
</feature>